<keyword evidence="3" id="KW-1015">Disulfide bond</keyword>
<accession>A0ABS8JEI2</accession>
<sequence>MGTQARKTGRRFGSTLRFGALAGAMALVGMIGSAQATFHLVKIVEIFPGTAASPNAQYIVLQMYANGENLLGTHRFTYYNAAGQATSTFTFPSNVANGMAQAKILIATPEARTFFNVQPDFTTTPQLLRAGGKICYADTIDCVAWGNYTAGSAGVGVPFNATGGGLLAGRAVVRRLDIFAGIPDDGYGGGGVPGSTTTLEGQDDTDNSANDFRFGTPAPRNNAGQVGTVPAATCGNGRTEGLEQCDDGNTLNGDACNSTCAAVTTPTYRAYADFNNDGRSDLPWRHTTGGYNTIWRSANAATQQGVTTVPNVAWRIVGVGDFDNNGQADLLWRNSATGTNLIWRGANAATQTGVSTVGNLQWKIMGVGDFNADRRADIVWRNDAGGFNTIWLSGNGATQMYVTSVTNLQWRIVAVADFNRDGRSDLLWRNTVTGGNVIWRSGSASLPQAVGALVPPWQLGGVGDFNGDGIADIFWRNGTTGGNVIWLSGNAATRMFPPSITNLAWRIVAIGDYNGDRKSDVLWRNQAAGSNTVWLSGNAATQMHVSTVSSAWGVVP</sequence>
<dbReference type="Proteomes" id="UP001165293">
    <property type="component" value="Unassembled WGS sequence"/>
</dbReference>
<dbReference type="PANTHER" id="PTHR46580">
    <property type="entry name" value="SENSOR KINASE-RELATED"/>
    <property type="match status" value="1"/>
</dbReference>
<dbReference type="RefSeq" id="WP_230525639.1">
    <property type="nucleotide sequence ID" value="NZ_JAJGAK010000001.1"/>
</dbReference>
<evidence type="ECO:0000256" key="1">
    <source>
        <dbReference type="ARBA" id="ARBA00022729"/>
    </source>
</evidence>
<reference evidence="4" key="1">
    <citation type="submission" date="2021-10" db="EMBL/GenBank/DDBJ databases">
        <authorList>
            <person name="Lyu M."/>
            <person name="Wang X."/>
            <person name="Meng X."/>
            <person name="Xu K."/>
        </authorList>
    </citation>
    <scope>NUCLEOTIDE SEQUENCE</scope>
    <source>
        <strain evidence="4">A6</strain>
    </source>
</reference>
<dbReference type="InterPro" id="IPR011936">
    <property type="entry name" value="Myxo_disulph_rpt"/>
</dbReference>
<name>A0ABS8JEI2_9GAMM</name>
<evidence type="ECO:0000313" key="4">
    <source>
        <dbReference type="EMBL" id="MCC8362002.1"/>
    </source>
</evidence>
<dbReference type="EMBL" id="JAJGAK010000001">
    <property type="protein sequence ID" value="MCC8362002.1"/>
    <property type="molecule type" value="Genomic_DNA"/>
</dbReference>
<keyword evidence="2" id="KW-0677">Repeat</keyword>
<protein>
    <submittedName>
        <fullName evidence="4">FG-GAP-like repeat-containing protein</fullName>
    </submittedName>
</protein>
<organism evidence="4 5">
    <name type="scientific">Noviluteimonas lactosilytica</name>
    <dbReference type="NCBI Taxonomy" id="2888523"/>
    <lineage>
        <taxon>Bacteria</taxon>
        <taxon>Pseudomonadati</taxon>
        <taxon>Pseudomonadota</taxon>
        <taxon>Gammaproteobacteria</taxon>
        <taxon>Lysobacterales</taxon>
        <taxon>Lysobacteraceae</taxon>
        <taxon>Noviluteimonas</taxon>
    </lineage>
</organism>
<dbReference type="Pfam" id="PF13517">
    <property type="entry name" value="FG-GAP_3"/>
    <property type="match status" value="3"/>
</dbReference>
<evidence type="ECO:0000256" key="3">
    <source>
        <dbReference type="ARBA" id="ARBA00023157"/>
    </source>
</evidence>
<dbReference type="InterPro" id="IPR013517">
    <property type="entry name" value="FG-GAP"/>
</dbReference>
<evidence type="ECO:0000256" key="2">
    <source>
        <dbReference type="ARBA" id="ARBA00022737"/>
    </source>
</evidence>
<dbReference type="InterPro" id="IPR028994">
    <property type="entry name" value="Integrin_alpha_N"/>
</dbReference>
<dbReference type="NCBIfam" id="TIGR02232">
    <property type="entry name" value="myxo_disulf_rpt"/>
    <property type="match status" value="1"/>
</dbReference>
<evidence type="ECO:0000313" key="5">
    <source>
        <dbReference type="Proteomes" id="UP001165293"/>
    </source>
</evidence>
<keyword evidence="5" id="KW-1185">Reference proteome</keyword>
<dbReference type="Gene3D" id="2.130.10.130">
    <property type="entry name" value="Integrin alpha, N-terminal"/>
    <property type="match status" value="1"/>
</dbReference>
<dbReference type="SUPFAM" id="SSF69318">
    <property type="entry name" value="Integrin alpha N-terminal domain"/>
    <property type="match status" value="1"/>
</dbReference>
<dbReference type="PANTHER" id="PTHR46580:SF2">
    <property type="entry name" value="MAM DOMAIN-CONTAINING PROTEIN"/>
    <property type="match status" value="1"/>
</dbReference>
<keyword evidence="1" id="KW-0732">Signal</keyword>
<gene>
    <name evidence="4" type="ORF">LK996_02740</name>
</gene>
<proteinExistence type="predicted"/>
<comment type="caution">
    <text evidence="4">The sequence shown here is derived from an EMBL/GenBank/DDBJ whole genome shotgun (WGS) entry which is preliminary data.</text>
</comment>